<dbReference type="Proteomes" id="UP000694620">
    <property type="component" value="Chromosome 9"/>
</dbReference>
<keyword evidence="3" id="KW-1015">Disulfide bond</keyword>
<evidence type="ECO:0000256" key="4">
    <source>
        <dbReference type="RuleBase" id="RU361235"/>
    </source>
</evidence>
<evidence type="ECO:0000256" key="1">
    <source>
        <dbReference type="ARBA" id="ARBA00005964"/>
    </source>
</evidence>
<name>A0A8C4S088_ERPCA</name>
<organism evidence="6 7">
    <name type="scientific">Erpetoichthys calabaricus</name>
    <name type="common">Rope fish</name>
    <name type="synonym">Calamoichthys calabaricus</name>
    <dbReference type="NCBI Taxonomy" id="27687"/>
    <lineage>
        <taxon>Eukaryota</taxon>
        <taxon>Metazoa</taxon>
        <taxon>Chordata</taxon>
        <taxon>Craniata</taxon>
        <taxon>Vertebrata</taxon>
        <taxon>Euteleostomi</taxon>
        <taxon>Actinopterygii</taxon>
        <taxon>Polypteriformes</taxon>
        <taxon>Polypteridae</taxon>
        <taxon>Erpetoichthys</taxon>
    </lineage>
</organism>
<evidence type="ECO:0000313" key="6">
    <source>
        <dbReference type="Ensembl" id="ENSECRP00000010336.1"/>
    </source>
</evidence>
<dbReference type="InterPro" id="IPR002018">
    <property type="entry name" value="CarbesteraseB"/>
</dbReference>
<keyword evidence="2 4" id="KW-0378">Hydrolase</keyword>
<dbReference type="PANTHER" id="PTHR11559">
    <property type="entry name" value="CARBOXYLESTERASE"/>
    <property type="match status" value="1"/>
</dbReference>
<keyword evidence="4" id="KW-0732">Signal</keyword>
<evidence type="ECO:0000259" key="5">
    <source>
        <dbReference type="Pfam" id="PF00135"/>
    </source>
</evidence>
<dbReference type="Pfam" id="PF00135">
    <property type="entry name" value="COesterase"/>
    <property type="match status" value="1"/>
</dbReference>
<evidence type="ECO:0000256" key="2">
    <source>
        <dbReference type="ARBA" id="ARBA00022801"/>
    </source>
</evidence>
<dbReference type="AlphaFoldDB" id="A0A8C4S088"/>
<dbReference type="PROSITE" id="PS00941">
    <property type="entry name" value="CARBOXYLESTERASE_B_2"/>
    <property type="match status" value="1"/>
</dbReference>
<evidence type="ECO:0000313" key="7">
    <source>
        <dbReference type="Proteomes" id="UP000694620"/>
    </source>
</evidence>
<dbReference type="InterPro" id="IPR029058">
    <property type="entry name" value="AB_hydrolase_fold"/>
</dbReference>
<dbReference type="SUPFAM" id="SSF53474">
    <property type="entry name" value="alpha/beta-Hydrolases"/>
    <property type="match status" value="1"/>
</dbReference>
<proteinExistence type="inferred from homology"/>
<keyword evidence="7" id="KW-1185">Reference proteome</keyword>
<reference evidence="6" key="1">
    <citation type="submission" date="2021-06" db="EMBL/GenBank/DDBJ databases">
        <authorList>
            <consortium name="Wellcome Sanger Institute Data Sharing"/>
        </authorList>
    </citation>
    <scope>NUCLEOTIDE SEQUENCE [LARGE SCALE GENOMIC DNA]</scope>
</reference>
<dbReference type="FunFam" id="3.40.50.1820:FF:000011">
    <property type="entry name" value="Carboxylic ester hydrolase"/>
    <property type="match status" value="1"/>
</dbReference>
<dbReference type="InterPro" id="IPR019819">
    <property type="entry name" value="Carboxylesterase_B_CS"/>
</dbReference>
<protein>
    <recommendedName>
        <fullName evidence="4">Carboxylic ester hydrolase</fullName>
        <ecNumber evidence="4">3.1.1.-</ecNumber>
    </recommendedName>
</protein>
<dbReference type="GO" id="GO:0016787">
    <property type="term" value="F:hydrolase activity"/>
    <property type="evidence" value="ECO:0007669"/>
    <property type="project" value="UniProtKB-KW"/>
</dbReference>
<evidence type="ECO:0000256" key="3">
    <source>
        <dbReference type="ARBA" id="ARBA00023157"/>
    </source>
</evidence>
<feature type="domain" description="Carboxylesterase type B" evidence="5">
    <location>
        <begin position="31"/>
        <end position="542"/>
    </location>
</feature>
<sequence>MQVIKVAVFFLVSLLTEIAMAFEWQGSHSSNPVVTTELGDLEGTVSQVRGSEQIIYEYLGVPFAKPPLGPLRFSAPQPPELWTGIRDASQPPAICLQNLDQYMALFPALAVPPNPLISEDCLYLNIYTPAEPKQELQLPVMVWIHGGALMIGGASQYDGSALAAYENVVVVVIQYRVGYMGFLSTGDENCSGNWGLLDQVAALQWIQKHIKNFGGDPDSVTIFGESAGGCSVSALVLSPLSSGLFHKAISESGVILIPGIVTENIDPVKKKVANLTSCDDSDSGLFVQCLRQKTEEDHLNVARSFSFGISPMTIDGVVLPKPVEELIKAQEFQQVPYLIGVTNDEFGWLLANAYFPTGWSNGMNKEMAITFLNHAIPPEAGIKNANEYIFNEYVGNITDPTLIRDLLTEISGDMLMVKPTIIAANAHRDAGSPVYLYEFQHRPSLYGDIRPSFVKSDHADDIGFVFGACFWNGHIKLLGNLTEEENQLCRTIMAYWANFARNGNPNGDGLESWPLYNDGEQYMALNLKQSSGRGLKKEKMTFLIEKLPELMKEHKKNTEVHMDL</sequence>
<dbReference type="EC" id="3.1.1.-" evidence="4"/>
<dbReference type="GeneTree" id="ENSGT00940000155200"/>
<dbReference type="Ensembl" id="ENSECRT00000010506.1">
    <property type="protein sequence ID" value="ENSECRP00000010336.1"/>
    <property type="gene ID" value="ENSECRG00000006883.1"/>
</dbReference>
<reference evidence="6" key="2">
    <citation type="submission" date="2025-08" db="UniProtKB">
        <authorList>
            <consortium name="Ensembl"/>
        </authorList>
    </citation>
    <scope>IDENTIFICATION</scope>
</reference>
<accession>A0A8C4S088</accession>
<feature type="chain" id="PRO_5034883043" description="Carboxylic ester hydrolase" evidence="4">
    <location>
        <begin position="22"/>
        <end position="564"/>
    </location>
</feature>
<comment type="similarity">
    <text evidence="1 4">Belongs to the type-B carboxylesterase/lipase family.</text>
</comment>
<dbReference type="Gene3D" id="3.40.50.1820">
    <property type="entry name" value="alpha/beta hydrolase"/>
    <property type="match status" value="1"/>
</dbReference>
<dbReference type="CDD" id="cd00312">
    <property type="entry name" value="Esterase_lipase"/>
    <property type="match status" value="1"/>
</dbReference>
<gene>
    <name evidence="6" type="primary">LOC114658069</name>
</gene>
<dbReference type="InterPro" id="IPR019826">
    <property type="entry name" value="Carboxylesterase_B_AS"/>
</dbReference>
<dbReference type="PROSITE" id="PS00122">
    <property type="entry name" value="CARBOXYLESTERASE_B_1"/>
    <property type="match status" value="1"/>
</dbReference>
<feature type="signal peptide" evidence="4">
    <location>
        <begin position="1"/>
        <end position="21"/>
    </location>
</feature>
<dbReference type="InterPro" id="IPR050309">
    <property type="entry name" value="Type-B_Carboxylest/Lipase"/>
</dbReference>
<reference evidence="6" key="3">
    <citation type="submission" date="2025-09" db="UniProtKB">
        <authorList>
            <consortium name="Ensembl"/>
        </authorList>
    </citation>
    <scope>IDENTIFICATION</scope>
</reference>